<proteinExistence type="predicted"/>
<keyword evidence="2" id="KW-1185">Reference proteome</keyword>
<dbReference type="EMBL" id="JAYMYQ010000004">
    <property type="protein sequence ID" value="KAK7339588.1"/>
    <property type="molecule type" value="Genomic_DNA"/>
</dbReference>
<sequence length="74" mass="8426">MINCCKKLQNALISVTKFLDSYLVLLTLRPMLNNVLEECAETCTPPNPVYCVPKSQTTWLIYGLIHVQDLSVRK</sequence>
<accession>A0AAN9QQD8</accession>
<evidence type="ECO:0000313" key="2">
    <source>
        <dbReference type="Proteomes" id="UP001367508"/>
    </source>
</evidence>
<evidence type="ECO:0000313" key="1">
    <source>
        <dbReference type="EMBL" id="KAK7339588.1"/>
    </source>
</evidence>
<dbReference type="AlphaFoldDB" id="A0AAN9QQD8"/>
<organism evidence="1 2">
    <name type="scientific">Canavalia gladiata</name>
    <name type="common">Sword bean</name>
    <name type="synonym">Dolichos gladiatus</name>
    <dbReference type="NCBI Taxonomy" id="3824"/>
    <lineage>
        <taxon>Eukaryota</taxon>
        <taxon>Viridiplantae</taxon>
        <taxon>Streptophyta</taxon>
        <taxon>Embryophyta</taxon>
        <taxon>Tracheophyta</taxon>
        <taxon>Spermatophyta</taxon>
        <taxon>Magnoliopsida</taxon>
        <taxon>eudicotyledons</taxon>
        <taxon>Gunneridae</taxon>
        <taxon>Pentapetalae</taxon>
        <taxon>rosids</taxon>
        <taxon>fabids</taxon>
        <taxon>Fabales</taxon>
        <taxon>Fabaceae</taxon>
        <taxon>Papilionoideae</taxon>
        <taxon>50 kb inversion clade</taxon>
        <taxon>NPAAA clade</taxon>
        <taxon>indigoferoid/millettioid clade</taxon>
        <taxon>Phaseoleae</taxon>
        <taxon>Canavalia</taxon>
    </lineage>
</organism>
<gene>
    <name evidence="1" type="ORF">VNO77_20265</name>
</gene>
<reference evidence="1 2" key="1">
    <citation type="submission" date="2024-01" db="EMBL/GenBank/DDBJ databases">
        <title>The genomes of 5 underutilized Papilionoideae crops provide insights into root nodulation and disease resistanc.</title>
        <authorList>
            <person name="Jiang F."/>
        </authorList>
    </citation>
    <scope>NUCLEOTIDE SEQUENCE [LARGE SCALE GENOMIC DNA]</scope>
    <source>
        <strain evidence="1">LVBAO_FW01</strain>
        <tissue evidence="1">Leaves</tissue>
    </source>
</reference>
<comment type="caution">
    <text evidence="1">The sequence shown here is derived from an EMBL/GenBank/DDBJ whole genome shotgun (WGS) entry which is preliminary data.</text>
</comment>
<name>A0AAN9QQD8_CANGL</name>
<protein>
    <submittedName>
        <fullName evidence="1">Uncharacterized protein</fullName>
    </submittedName>
</protein>
<dbReference type="Proteomes" id="UP001367508">
    <property type="component" value="Unassembled WGS sequence"/>
</dbReference>